<dbReference type="SUPFAM" id="SSF58014">
    <property type="entry name" value="Coiled-coil domain of nucleotide exchange factor GrpE"/>
    <property type="match status" value="1"/>
</dbReference>
<dbReference type="GO" id="GO:0001405">
    <property type="term" value="C:PAM complex, Tim23 associated import motor"/>
    <property type="evidence" value="ECO:0007669"/>
    <property type="project" value="TreeGrafter"/>
</dbReference>
<dbReference type="PRINTS" id="PR00773">
    <property type="entry name" value="GRPEPROTEIN"/>
</dbReference>
<accession>A0AAV7JH24</accession>
<dbReference type="PANTHER" id="PTHR21237:SF23">
    <property type="entry name" value="GRPE PROTEIN HOMOLOG, MITOCHONDRIAL"/>
    <property type="match status" value="1"/>
</dbReference>
<evidence type="ECO:0000256" key="3">
    <source>
        <dbReference type="RuleBase" id="RU004478"/>
    </source>
</evidence>
<dbReference type="AlphaFoldDB" id="A0AAV7JH24"/>
<dbReference type="InterPro" id="IPR009012">
    <property type="entry name" value="GrpE_head"/>
</dbReference>
<dbReference type="CDD" id="cd00446">
    <property type="entry name" value="GrpE"/>
    <property type="match status" value="1"/>
</dbReference>
<evidence type="ECO:0000256" key="2">
    <source>
        <dbReference type="ARBA" id="ARBA00023186"/>
    </source>
</evidence>
<dbReference type="GO" id="GO:0051082">
    <property type="term" value="F:unfolded protein binding"/>
    <property type="evidence" value="ECO:0007669"/>
    <property type="project" value="TreeGrafter"/>
</dbReference>
<proteinExistence type="inferred from homology"/>
<keyword evidence="2" id="KW-0143">Chaperone</keyword>
<evidence type="ECO:0000313" key="5">
    <source>
        <dbReference type="Proteomes" id="UP001165289"/>
    </source>
</evidence>
<comment type="caution">
    <text evidence="4">The sequence shown here is derived from an EMBL/GenBank/DDBJ whole genome shotgun (WGS) entry which is preliminary data.</text>
</comment>
<keyword evidence="5" id="KW-1185">Reference proteome</keyword>
<gene>
    <name evidence="4" type="ORF">LOD99_8306</name>
</gene>
<name>A0AAV7JH24_9METZ</name>
<sequence length="240" mass="27357">MSSKTLLLSRTLSPLFSRNYSSLNRPIFYTPTITQSNPISPKYSKYSIFGISKDNNHKNNEKVIEEKESSKLPENEENLKIEELQELICKNEKDLKEMTNKYLYSIAEIENIRKIKTQQVNESRLFAIQNFTRDLLNIADTLEAAVKSVKTDDLKDACKSFTDLFEGVKMTETNLQKVFSNHGLQRISPLGEKFNPEYHESAFLMPGDAPGTVGEVRTIGYLLNGRLLRPSLVGVVREKS</sequence>
<evidence type="ECO:0000313" key="4">
    <source>
        <dbReference type="EMBL" id="KAI6647978.1"/>
    </source>
</evidence>
<dbReference type="Proteomes" id="UP001165289">
    <property type="component" value="Unassembled WGS sequence"/>
</dbReference>
<organism evidence="4 5">
    <name type="scientific">Oopsacas minuta</name>
    <dbReference type="NCBI Taxonomy" id="111878"/>
    <lineage>
        <taxon>Eukaryota</taxon>
        <taxon>Metazoa</taxon>
        <taxon>Porifera</taxon>
        <taxon>Hexactinellida</taxon>
        <taxon>Hexasterophora</taxon>
        <taxon>Lyssacinosida</taxon>
        <taxon>Leucopsacidae</taxon>
        <taxon>Oopsacas</taxon>
    </lineage>
</organism>
<protein>
    <submittedName>
        <fullName evidence="4">GrpE protein-like protein 1, mitochondrial-like</fullName>
    </submittedName>
</protein>
<dbReference type="PANTHER" id="PTHR21237">
    <property type="entry name" value="GRPE PROTEIN"/>
    <property type="match status" value="1"/>
</dbReference>
<dbReference type="HAMAP" id="MF_01151">
    <property type="entry name" value="GrpE"/>
    <property type="match status" value="1"/>
</dbReference>
<dbReference type="GO" id="GO:0006457">
    <property type="term" value="P:protein folding"/>
    <property type="evidence" value="ECO:0007669"/>
    <property type="project" value="InterPro"/>
</dbReference>
<dbReference type="Gene3D" id="2.30.22.10">
    <property type="entry name" value="Head domain of nucleotide exchange factor GrpE"/>
    <property type="match status" value="1"/>
</dbReference>
<reference evidence="4 5" key="1">
    <citation type="journal article" date="2023" name="BMC Biol.">
        <title>The compact genome of the sponge Oopsacas minuta (Hexactinellida) is lacking key metazoan core genes.</title>
        <authorList>
            <person name="Santini S."/>
            <person name="Schenkelaars Q."/>
            <person name="Jourda C."/>
            <person name="Duchesne M."/>
            <person name="Belahbib H."/>
            <person name="Rocher C."/>
            <person name="Selva M."/>
            <person name="Riesgo A."/>
            <person name="Vervoort M."/>
            <person name="Leys S.P."/>
            <person name="Kodjabachian L."/>
            <person name="Le Bivic A."/>
            <person name="Borchiellini C."/>
            <person name="Claverie J.M."/>
            <person name="Renard E."/>
        </authorList>
    </citation>
    <scope>NUCLEOTIDE SEQUENCE [LARGE SCALE GENOMIC DNA]</scope>
    <source>
        <strain evidence="4">SPO-2</strain>
    </source>
</reference>
<dbReference type="GO" id="GO:0051087">
    <property type="term" value="F:protein-folding chaperone binding"/>
    <property type="evidence" value="ECO:0007669"/>
    <property type="project" value="InterPro"/>
</dbReference>
<dbReference type="GO" id="GO:0042803">
    <property type="term" value="F:protein homodimerization activity"/>
    <property type="evidence" value="ECO:0007669"/>
    <property type="project" value="InterPro"/>
</dbReference>
<dbReference type="InterPro" id="IPR000740">
    <property type="entry name" value="GrpE"/>
</dbReference>
<dbReference type="SUPFAM" id="SSF51064">
    <property type="entry name" value="Head domain of nucleotide exchange factor GrpE"/>
    <property type="match status" value="1"/>
</dbReference>
<dbReference type="EMBL" id="JAKMXF010000334">
    <property type="protein sequence ID" value="KAI6647978.1"/>
    <property type="molecule type" value="Genomic_DNA"/>
</dbReference>
<evidence type="ECO:0000256" key="1">
    <source>
        <dbReference type="ARBA" id="ARBA00009054"/>
    </source>
</evidence>
<dbReference type="GO" id="GO:0000774">
    <property type="term" value="F:adenyl-nucleotide exchange factor activity"/>
    <property type="evidence" value="ECO:0007669"/>
    <property type="project" value="InterPro"/>
</dbReference>
<dbReference type="Pfam" id="PF01025">
    <property type="entry name" value="GrpE"/>
    <property type="match status" value="1"/>
</dbReference>
<dbReference type="GO" id="GO:0030150">
    <property type="term" value="P:protein import into mitochondrial matrix"/>
    <property type="evidence" value="ECO:0007669"/>
    <property type="project" value="TreeGrafter"/>
</dbReference>
<dbReference type="InterPro" id="IPR013805">
    <property type="entry name" value="GrpE_CC"/>
</dbReference>
<comment type="similarity">
    <text evidence="1 3">Belongs to the GrpE family.</text>
</comment>
<dbReference type="Gene3D" id="3.90.20.20">
    <property type="match status" value="1"/>
</dbReference>